<dbReference type="Proteomes" id="UP000655225">
    <property type="component" value="Unassembled WGS sequence"/>
</dbReference>
<dbReference type="EMBL" id="JABCRI010000023">
    <property type="protein sequence ID" value="KAF8378258.1"/>
    <property type="molecule type" value="Genomic_DNA"/>
</dbReference>
<organism evidence="1 2">
    <name type="scientific">Tetracentron sinense</name>
    <name type="common">Spur-leaf</name>
    <dbReference type="NCBI Taxonomy" id="13715"/>
    <lineage>
        <taxon>Eukaryota</taxon>
        <taxon>Viridiplantae</taxon>
        <taxon>Streptophyta</taxon>
        <taxon>Embryophyta</taxon>
        <taxon>Tracheophyta</taxon>
        <taxon>Spermatophyta</taxon>
        <taxon>Magnoliopsida</taxon>
        <taxon>Trochodendrales</taxon>
        <taxon>Trochodendraceae</taxon>
        <taxon>Tetracentron</taxon>
    </lineage>
</organism>
<gene>
    <name evidence="1" type="ORF">HHK36_029597</name>
</gene>
<proteinExistence type="predicted"/>
<comment type="caution">
    <text evidence="1">The sequence shown here is derived from an EMBL/GenBank/DDBJ whole genome shotgun (WGS) entry which is preliminary data.</text>
</comment>
<dbReference type="OMA" id="MANARKF"/>
<protein>
    <submittedName>
        <fullName evidence="1">Uncharacterized protein</fullName>
    </submittedName>
</protein>
<sequence>MAYAGRFLHPIRASLSAVSSPYSYMSHSRNQFYGKYEQLRSWVKGLEPVLLDRASRFQYKLYIQRKHMRNPCFSGSKLSVGSIFGVSVVYGMVNLWPRVAYAMDGTDILVGEQHEDLLGASDLLEDDPCTIWALARKFWLPTFLVLTVLVGWDHPITLVTKVILFLLSTKPSPLSVYLFVEQSLYANKVEVEDYKLLCLARVELRDQKILLLGILGSWWVLQSSPCQGAFSIFGNRALKNR</sequence>
<dbReference type="AlphaFoldDB" id="A0A834YB70"/>
<evidence type="ECO:0000313" key="2">
    <source>
        <dbReference type="Proteomes" id="UP000655225"/>
    </source>
</evidence>
<dbReference type="OrthoDB" id="748084at2759"/>
<evidence type="ECO:0000313" key="1">
    <source>
        <dbReference type="EMBL" id="KAF8378258.1"/>
    </source>
</evidence>
<accession>A0A834YB70</accession>
<keyword evidence="2" id="KW-1185">Reference proteome</keyword>
<name>A0A834YB70_TETSI</name>
<reference evidence="1 2" key="1">
    <citation type="submission" date="2020-04" db="EMBL/GenBank/DDBJ databases">
        <title>Plant Genome Project.</title>
        <authorList>
            <person name="Zhang R.-G."/>
        </authorList>
    </citation>
    <scope>NUCLEOTIDE SEQUENCE [LARGE SCALE GENOMIC DNA]</scope>
    <source>
        <strain evidence="1">YNK0</strain>
        <tissue evidence="1">Leaf</tissue>
    </source>
</reference>